<evidence type="ECO:0000256" key="5">
    <source>
        <dbReference type="ARBA" id="ARBA00022967"/>
    </source>
</evidence>
<organism evidence="9 10">
    <name type="scientific">Denitrobacterium detoxificans</name>
    <dbReference type="NCBI Taxonomy" id="79604"/>
    <lineage>
        <taxon>Bacteria</taxon>
        <taxon>Bacillati</taxon>
        <taxon>Actinomycetota</taxon>
        <taxon>Coriobacteriia</taxon>
        <taxon>Eggerthellales</taxon>
        <taxon>Eggerthellaceae</taxon>
        <taxon>Denitrobacterium</taxon>
    </lineage>
</organism>
<keyword evidence="2" id="KW-1003">Cell membrane</keyword>
<dbReference type="PANTHER" id="PTHR43166">
    <property type="entry name" value="AMINO ACID IMPORT ATP-BINDING PROTEIN"/>
    <property type="match status" value="1"/>
</dbReference>
<dbReference type="InterPro" id="IPR017871">
    <property type="entry name" value="ABC_transporter-like_CS"/>
</dbReference>
<keyword evidence="7" id="KW-0472">Membrane</keyword>
<dbReference type="PROSITE" id="PS50893">
    <property type="entry name" value="ABC_TRANSPORTER_2"/>
    <property type="match status" value="1"/>
</dbReference>
<dbReference type="InterPro" id="IPR050086">
    <property type="entry name" value="MetN_ABC_transporter-like"/>
</dbReference>
<feature type="domain" description="ABC transporter" evidence="8">
    <location>
        <begin position="2"/>
        <end position="259"/>
    </location>
</feature>
<proteinExistence type="predicted"/>
<evidence type="ECO:0000313" key="10">
    <source>
        <dbReference type="Proteomes" id="UP000182975"/>
    </source>
</evidence>
<gene>
    <name evidence="9" type="ORF">SAMN02910314_00977</name>
</gene>
<dbReference type="SUPFAM" id="SSF55021">
    <property type="entry name" value="ACT-like"/>
    <property type="match status" value="1"/>
</dbReference>
<keyword evidence="10" id="KW-1185">Reference proteome</keyword>
<dbReference type="CDD" id="cd03258">
    <property type="entry name" value="ABC_MetN_methionine_transporter"/>
    <property type="match status" value="1"/>
</dbReference>
<evidence type="ECO:0000259" key="8">
    <source>
        <dbReference type="PROSITE" id="PS50893"/>
    </source>
</evidence>
<dbReference type="PROSITE" id="PS00211">
    <property type="entry name" value="ABC_TRANSPORTER_1"/>
    <property type="match status" value="1"/>
</dbReference>
<dbReference type="Proteomes" id="UP000182975">
    <property type="component" value="Unassembled WGS sequence"/>
</dbReference>
<dbReference type="RefSeq" id="WP_066663172.1">
    <property type="nucleotide sequence ID" value="NZ_CP011402.1"/>
</dbReference>
<dbReference type="SMART" id="SM00382">
    <property type="entry name" value="AAA"/>
    <property type="match status" value="1"/>
</dbReference>
<dbReference type="Gene3D" id="3.30.70.260">
    <property type="match status" value="1"/>
</dbReference>
<dbReference type="InterPro" id="IPR027417">
    <property type="entry name" value="P-loop_NTPase"/>
</dbReference>
<dbReference type="GO" id="GO:0005524">
    <property type="term" value="F:ATP binding"/>
    <property type="evidence" value="ECO:0007669"/>
    <property type="project" value="UniProtKB-KW"/>
</dbReference>
<dbReference type="PANTHER" id="PTHR43166:SF30">
    <property type="entry name" value="METHIONINE IMPORT ATP-BINDING PROTEIN METN"/>
    <property type="match status" value="1"/>
</dbReference>
<keyword evidence="1" id="KW-0813">Transport</keyword>
<dbReference type="InterPro" id="IPR045865">
    <property type="entry name" value="ACT-like_dom_sf"/>
</dbReference>
<dbReference type="InterPro" id="IPR003439">
    <property type="entry name" value="ABC_transporter-like_ATP-bd"/>
</dbReference>
<keyword evidence="4 9" id="KW-0067">ATP-binding</keyword>
<dbReference type="InterPro" id="IPR018449">
    <property type="entry name" value="NIL_domain"/>
</dbReference>
<dbReference type="KEGG" id="ddt:AAY81_07050"/>
<keyword evidence="3" id="KW-0547">Nucleotide-binding</keyword>
<protein>
    <submittedName>
        <fullName evidence="9">D-methionine transport system ATP-binding protein</fullName>
    </submittedName>
</protein>
<dbReference type="GO" id="GO:0016887">
    <property type="term" value="F:ATP hydrolysis activity"/>
    <property type="evidence" value="ECO:0007669"/>
    <property type="project" value="InterPro"/>
</dbReference>
<dbReference type="Gene3D" id="3.40.50.300">
    <property type="entry name" value="P-loop containing nucleotide triphosphate hydrolases"/>
    <property type="match status" value="1"/>
</dbReference>
<evidence type="ECO:0000256" key="4">
    <source>
        <dbReference type="ARBA" id="ARBA00022840"/>
    </source>
</evidence>
<dbReference type="EMBL" id="FOEC01000004">
    <property type="protein sequence ID" value="SEO71573.1"/>
    <property type="molecule type" value="Genomic_DNA"/>
</dbReference>
<evidence type="ECO:0000256" key="6">
    <source>
        <dbReference type="ARBA" id="ARBA00022970"/>
    </source>
</evidence>
<dbReference type="GO" id="GO:0006865">
    <property type="term" value="P:amino acid transport"/>
    <property type="evidence" value="ECO:0007669"/>
    <property type="project" value="UniProtKB-KW"/>
</dbReference>
<dbReference type="STRING" id="79604.AAY81_07050"/>
<dbReference type="AlphaFoldDB" id="A0A172RZ71"/>
<keyword evidence="5" id="KW-1278">Translocase</keyword>
<dbReference type="InterPro" id="IPR041701">
    <property type="entry name" value="MetN_ABC"/>
</dbReference>
<evidence type="ECO:0000256" key="7">
    <source>
        <dbReference type="ARBA" id="ARBA00023136"/>
    </source>
</evidence>
<evidence type="ECO:0000256" key="1">
    <source>
        <dbReference type="ARBA" id="ARBA00022448"/>
    </source>
</evidence>
<accession>A0A172RZ71</accession>
<dbReference type="InterPro" id="IPR003593">
    <property type="entry name" value="AAA+_ATPase"/>
</dbReference>
<reference evidence="10" key="1">
    <citation type="submission" date="2016-10" db="EMBL/GenBank/DDBJ databases">
        <authorList>
            <person name="Varghese N."/>
        </authorList>
    </citation>
    <scope>NUCLEOTIDE SEQUENCE [LARGE SCALE GENOMIC DNA]</scope>
    <source>
        <strain evidence="10">DSM 21843</strain>
    </source>
</reference>
<dbReference type="PATRIC" id="fig|79604.3.peg.1426"/>
<keyword evidence="6" id="KW-0029">Amino-acid transport</keyword>
<evidence type="ECO:0000313" key="9">
    <source>
        <dbReference type="EMBL" id="SEO71573.1"/>
    </source>
</evidence>
<sequence>MLKTTGLTKTFSSNGGDFTAVDNVSLSIEQGDIYGVIGYSGAGKSTLVRCLNFLETPTAGTIEIDGFGTLRCEKGNVFHSDESNPQEEPVSPAKLRKLRSSIGMIFQHFNLLDRSTVFENVAYPLRHTGKSNQDIEAKVTELLELVDLKDKAKSFPAELSGGQKQRVAIARALANDPKILLSDEATSALDPEATASVLALLKNINARLGLTIVIITHEMSVIKTICNKVTVMEGGKAVESGTVYEIFSNPHEEITRKFVSKGENLESLDVLREKYGTEGILAKLTFDDKSVNDELIADTAKQFDVHINILLANIEWLQGKPLGHMVVQLKGTQEITQNVIEYWRSRNVRTEVIGHGPSANALS</sequence>
<evidence type="ECO:0000256" key="2">
    <source>
        <dbReference type="ARBA" id="ARBA00022475"/>
    </source>
</evidence>
<dbReference type="Pfam" id="PF00005">
    <property type="entry name" value="ABC_tran"/>
    <property type="match status" value="1"/>
</dbReference>
<name>A0A172RZ71_9ACTN</name>
<dbReference type="SMART" id="SM00930">
    <property type="entry name" value="NIL"/>
    <property type="match status" value="1"/>
</dbReference>
<dbReference type="SUPFAM" id="SSF52540">
    <property type="entry name" value="P-loop containing nucleoside triphosphate hydrolases"/>
    <property type="match status" value="1"/>
</dbReference>
<dbReference type="Pfam" id="PF09383">
    <property type="entry name" value="NIL"/>
    <property type="match status" value="1"/>
</dbReference>
<evidence type="ECO:0000256" key="3">
    <source>
        <dbReference type="ARBA" id="ARBA00022741"/>
    </source>
</evidence>
<dbReference type="OrthoDB" id="3175865at2"/>